<protein>
    <submittedName>
        <fullName evidence="1">Uncharacterized protein</fullName>
    </submittedName>
</protein>
<dbReference type="PROSITE" id="PS51257">
    <property type="entry name" value="PROKAR_LIPOPROTEIN"/>
    <property type="match status" value="1"/>
</dbReference>
<name>A0ABW2ZEJ6_9SPHI</name>
<sequence>MKHSIRFVTLISIALSIALTSCSRKLSFNTSSVVPAAEGYAKVNKDNNNNYAIHVKVTHLAEPGRLQPKRELYVVWMVTANNGTKNIGQLKSSSGFFSSVLEGELNTVSSFKPERVFITAENDANIQYPGSMVILTTKGKN</sequence>
<reference evidence="2" key="1">
    <citation type="journal article" date="2019" name="Int. J. Syst. Evol. Microbiol.">
        <title>The Global Catalogue of Microorganisms (GCM) 10K type strain sequencing project: providing services to taxonomists for standard genome sequencing and annotation.</title>
        <authorList>
            <consortium name="The Broad Institute Genomics Platform"/>
            <consortium name="The Broad Institute Genome Sequencing Center for Infectious Disease"/>
            <person name="Wu L."/>
            <person name="Ma J."/>
        </authorList>
    </citation>
    <scope>NUCLEOTIDE SEQUENCE [LARGE SCALE GENOMIC DNA]</scope>
    <source>
        <strain evidence="2">CCUG 60742</strain>
    </source>
</reference>
<comment type="caution">
    <text evidence="1">The sequence shown here is derived from an EMBL/GenBank/DDBJ whole genome shotgun (WGS) entry which is preliminary data.</text>
</comment>
<organism evidence="1 2">
    <name type="scientific">Mucilaginibacter lutimaris</name>
    <dbReference type="NCBI Taxonomy" id="931629"/>
    <lineage>
        <taxon>Bacteria</taxon>
        <taxon>Pseudomonadati</taxon>
        <taxon>Bacteroidota</taxon>
        <taxon>Sphingobacteriia</taxon>
        <taxon>Sphingobacteriales</taxon>
        <taxon>Sphingobacteriaceae</taxon>
        <taxon>Mucilaginibacter</taxon>
    </lineage>
</organism>
<dbReference type="Proteomes" id="UP001597073">
    <property type="component" value="Unassembled WGS sequence"/>
</dbReference>
<evidence type="ECO:0000313" key="2">
    <source>
        <dbReference type="Proteomes" id="UP001597073"/>
    </source>
</evidence>
<gene>
    <name evidence="1" type="ORF">ACFQZI_07180</name>
</gene>
<accession>A0ABW2ZEJ6</accession>
<dbReference type="EMBL" id="JBHTIA010000003">
    <property type="protein sequence ID" value="MFD0764631.1"/>
    <property type="molecule type" value="Genomic_DNA"/>
</dbReference>
<dbReference type="RefSeq" id="WP_377140383.1">
    <property type="nucleotide sequence ID" value="NZ_JBHTIA010000003.1"/>
</dbReference>
<evidence type="ECO:0000313" key="1">
    <source>
        <dbReference type="EMBL" id="MFD0764631.1"/>
    </source>
</evidence>
<keyword evidence="2" id="KW-1185">Reference proteome</keyword>
<proteinExistence type="predicted"/>